<evidence type="ECO:0000313" key="2">
    <source>
        <dbReference type="EMBL" id="KFN47445.1"/>
    </source>
</evidence>
<feature type="chain" id="PRO_5001870097" description="Lipoprotein" evidence="1">
    <location>
        <begin position="21"/>
        <end position="146"/>
    </location>
</feature>
<evidence type="ECO:0008006" key="4">
    <source>
        <dbReference type="Google" id="ProtNLM"/>
    </source>
</evidence>
<dbReference type="Pfam" id="PF20101">
    <property type="entry name" value="DUF6491"/>
    <property type="match status" value="1"/>
</dbReference>
<gene>
    <name evidence="2" type="ORF">N790_01685</name>
</gene>
<dbReference type="PROSITE" id="PS51257">
    <property type="entry name" value="PROKAR_LIPOPROTEIN"/>
    <property type="match status" value="1"/>
</dbReference>
<organism evidence="2 3">
    <name type="scientific">Arenimonas malthae CC-JY-1</name>
    <dbReference type="NCBI Taxonomy" id="1384054"/>
    <lineage>
        <taxon>Bacteria</taxon>
        <taxon>Pseudomonadati</taxon>
        <taxon>Pseudomonadota</taxon>
        <taxon>Gammaproteobacteria</taxon>
        <taxon>Lysobacterales</taxon>
        <taxon>Lysobacteraceae</taxon>
        <taxon>Arenimonas</taxon>
    </lineage>
</organism>
<dbReference type="EMBL" id="AVCH01000161">
    <property type="protein sequence ID" value="KFN47445.1"/>
    <property type="molecule type" value="Genomic_DNA"/>
</dbReference>
<evidence type="ECO:0000313" key="3">
    <source>
        <dbReference type="Proteomes" id="UP000029392"/>
    </source>
</evidence>
<evidence type="ECO:0000256" key="1">
    <source>
        <dbReference type="SAM" id="SignalP"/>
    </source>
</evidence>
<dbReference type="OrthoDB" id="5966619at2"/>
<reference evidence="2 3" key="1">
    <citation type="submission" date="2013-09" db="EMBL/GenBank/DDBJ databases">
        <title>Genome sequencing of Arenimonas malthae.</title>
        <authorList>
            <person name="Chen F."/>
            <person name="Wang G."/>
        </authorList>
    </citation>
    <scope>NUCLEOTIDE SEQUENCE [LARGE SCALE GENOMIC DNA]</scope>
    <source>
        <strain evidence="2 3">CC-JY-1</strain>
    </source>
</reference>
<protein>
    <recommendedName>
        <fullName evidence="4">Lipoprotein</fullName>
    </recommendedName>
</protein>
<dbReference type="RefSeq" id="WP_043803313.1">
    <property type="nucleotide sequence ID" value="NZ_AVCH01000161.1"/>
</dbReference>
<keyword evidence="1" id="KW-0732">Signal</keyword>
<dbReference type="AlphaFoldDB" id="A0A091BT04"/>
<accession>A0A091BT04</accession>
<feature type="signal peptide" evidence="1">
    <location>
        <begin position="1"/>
        <end position="20"/>
    </location>
</feature>
<sequence>MRHAPLVLTAFASLSLAACASLPGPATPDSPGKRAVVHPSECFDPAFARGWDYVDDDELLVDAGRRKYRIRLSELCLSLGTSPDLHFVGDHVSNRICGHVGEYVVVGRERCRIQRVERIDDAEYFEATGRNEPKGRIKAETATQGE</sequence>
<proteinExistence type="predicted"/>
<dbReference type="InterPro" id="IPR045500">
    <property type="entry name" value="DUF6491"/>
</dbReference>
<name>A0A091BT04_9GAMM</name>
<dbReference type="PATRIC" id="fig|1384054.3.peg.1584"/>
<dbReference type="Proteomes" id="UP000029392">
    <property type="component" value="Unassembled WGS sequence"/>
</dbReference>
<keyword evidence="3" id="KW-1185">Reference proteome</keyword>
<comment type="caution">
    <text evidence="2">The sequence shown here is derived from an EMBL/GenBank/DDBJ whole genome shotgun (WGS) entry which is preliminary data.</text>
</comment>